<proteinExistence type="predicted"/>
<dbReference type="Pfam" id="PF01753">
    <property type="entry name" value="zf-MYND"/>
    <property type="match status" value="1"/>
</dbReference>
<dbReference type="SUPFAM" id="SSF48452">
    <property type="entry name" value="TPR-like"/>
    <property type="match status" value="1"/>
</dbReference>
<dbReference type="InterPro" id="IPR001214">
    <property type="entry name" value="SET_dom"/>
</dbReference>
<dbReference type="GO" id="GO:0008757">
    <property type="term" value="F:S-adenosylmethionine-dependent methyltransferase activity"/>
    <property type="evidence" value="ECO:0007669"/>
    <property type="project" value="UniProtKB-ARBA"/>
</dbReference>
<dbReference type="PROSITE" id="PS50280">
    <property type="entry name" value="SET"/>
    <property type="match status" value="1"/>
</dbReference>
<dbReference type="Gene3D" id="6.10.140.2220">
    <property type="match status" value="1"/>
</dbReference>
<name>A0A9J6C121_POLVA</name>
<dbReference type="OrthoDB" id="6054366at2759"/>
<evidence type="ECO:0000256" key="1">
    <source>
        <dbReference type="ARBA" id="ARBA00022723"/>
    </source>
</evidence>
<feature type="domain" description="SET" evidence="5">
    <location>
        <begin position="119"/>
        <end position="403"/>
    </location>
</feature>
<dbReference type="Gene3D" id="1.10.220.160">
    <property type="match status" value="1"/>
</dbReference>
<dbReference type="GO" id="GO:0008276">
    <property type="term" value="F:protein methyltransferase activity"/>
    <property type="evidence" value="ECO:0007669"/>
    <property type="project" value="UniProtKB-ARBA"/>
</dbReference>
<keyword evidence="3" id="KW-0862">Zinc</keyword>
<dbReference type="PANTHER" id="PTHR47111">
    <property type="entry name" value="BCDNA.LD29892"/>
    <property type="match status" value="1"/>
</dbReference>
<evidence type="ECO:0000256" key="2">
    <source>
        <dbReference type="ARBA" id="ARBA00022771"/>
    </source>
</evidence>
<keyword evidence="2 4" id="KW-0863">Zinc-finger</keyword>
<evidence type="ECO:0000313" key="8">
    <source>
        <dbReference type="Proteomes" id="UP001107558"/>
    </source>
</evidence>
<dbReference type="InterPro" id="IPR002893">
    <property type="entry name" value="Znf_MYND"/>
</dbReference>
<dbReference type="EMBL" id="JADBJN010000002">
    <property type="protein sequence ID" value="KAG5675897.1"/>
    <property type="molecule type" value="Genomic_DNA"/>
</dbReference>
<evidence type="ECO:0000313" key="7">
    <source>
        <dbReference type="EMBL" id="KAG5675897.1"/>
    </source>
</evidence>
<dbReference type="Gene3D" id="1.25.40.10">
    <property type="entry name" value="Tetratricopeptide repeat domain"/>
    <property type="match status" value="1"/>
</dbReference>
<accession>A0A9J6C121</accession>
<dbReference type="SUPFAM" id="SSF82199">
    <property type="entry name" value="SET domain"/>
    <property type="match status" value="1"/>
</dbReference>
<protein>
    <submittedName>
        <fullName evidence="7">Uncharacterized protein</fullName>
    </submittedName>
</protein>
<keyword evidence="8" id="KW-1185">Reference proteome</keyword>
<evidence type="ECO:0000259" key="6">
    <source>
        <dbReference type="PROSITE" id="PS50865"/>
    </source>
</evidence>
<evidence type="ECO:0000256" key="3">
    <source>
        <dbReference type="ARBA" id="ARBA00022833"/>
    </source>
</evidence>
<dbReference type="AlphaFoldDB" id="A0A9J6C121"/>
<comment type="caution">
    <text evidence="7">The sequence shown here is derived from an EMBL/GenBank/DDBJ whole genome shotgun (WGS) entry which is preliminary data.</text>
</comment>
<gene>
    <name evidence="7" type="ORF">PVAND_005757</name>
</gene>
<dbReference type="InterPro" id="IPR011990">
    <property type="entry name" value="TPR-like_helical_dom_sf"/>
</dbReference>
<sequence length="513" mass="59727">MEKSNEKSIIFRQEGNEFYKKREFLSALLKYNQSLCYAEKNSENLAHAYANRSAVYFEMKLYEKCLSNINYAISNNYPQENLEILNKRSEKCKDQVNKIYENYFKLSHQANKRIPFIASSLQLNHDTKYGKHVITNKNLSVGDVIAIEKPFCCVPIIESRFVKIPELNNYQRCNNCLRDNQLDLTPCSFCCQVMFCSTDCQNHAMRFYHKYECPIISELLKSGSINMALRIFFIGLSIFDNDIEKFKKCVNENRNASKTIFDYNFSSVENEDYLKNYFLSLICLSRSTKKFSLTPYENILSTHPLLQAVFNENREFILDFIQRQCQISDHNFHGIFSSSLSASDTLSDMRNLQMSIGSGSLPFASLINHSCSPNVMRICEDGKVVFIVCRPIQKGSQIFDCYKDNFLMESKESRQLKLFNEFAFKCECEACEKNWPTFKALTMKDAKLMKIAKKLNEEMQIIINNRNQTSKKVQICKEILQKNFENYPSMELCIIQKIFAALCLKLAECKVLF</sequence>
<reference evidence="7" key="1">
    <citation type="submission" date="2021-03" db="EMBL/GenBank/DDBJ databases">
        <title>Chromosome level genome of the anhydrobiotic midge Polypedilum vanderplanki.</title>
        <authorList>
            <person name="Yoshida Y."/>
            <person name="Kikawada T."/>
            <person name="Gusev O."/>
        </authorList>
    </citation>
    <scope>NUCLEOTIDE SEQUENCE</scope>
    <source>
        <strain evidence="7">NIAS01</strain>
        <tissue evidence="7">Whole body or cell culture</tissue>
    </source>
</reference>
<dbReference type="GO" id="GO:0008270">
    <property type="term" value="F:zinc ion binding"/>
    <property type="evidence" value="ECO:0007669"/>
    <property type="project" value="UniProtKB-KW"/>
</dbReference>
<dbReference type="PROSITE" id="PS01360">
    <property type="entry name" value="ZF_MYND_1"/>
    <property type="match status" value="1"/>
</dbReference>
<feature type="domain" description="MYND-type" evidence="6">
    <location>
        <begin position="173"/>
        <end position="213"/>
    </location>
</feature>
<dbReference type="GO" id="GO:0008170">
    <property type="term" value="F:N-methyltransferase activity"/>
    <property type="evidence" value="ECO:0007669"/>
    <property type="project" value="UniProtKB-ARBA"/>
</dbReference>
<evidence type="ECO:0000259" key="5">
    <source>
        <dbReference type="PROSITE" id="PS50280"/>
    </source>
</evidence>
<dbReference type="SUPFAM" id="SSF144232">
    <property type="entry name" value="HIT/MYND zinc finger-like"/>
    <property type="match status" value="1"/>
</dbReference>
<dbReference type="InterPro" id="IPR046341">
    <property type="entry name" value="SET_dom_sf"/>
</dbReference>
<dbReference type="Pfam" id="PF00856">
    <property type="entry name" value="SET"/>
    <property type="match status" value="1"/>
</dbReference>
<dbReference type="PANTHER" id="PTHR47111:SF1">
    <property type="entry name" value="SET AND MYND DOMAIN-CONTAINING PROTEIN 4"/>
    <property type="match status" value="1"/>
</dbReference>
<dbReference type="Proteomes" id="UP001107558">
    <property type="component" value="Chromosome 2"/>
</dbReference>
<dbReference type="Gene3D" id="2.170.270.10">
    <property type="entry name" value="SET domain"/>
    <property type="match status" value="1"/>
</dbReference>
<keyword evidence="1" id="KW-0479">Metal-binding</keyword>
<organism evidence="7 8">
    <name type="scientific">Polypedilum vanderplanki</name>
    <name type="common">Sleeping chironomid midge</name>
    <dbReference type="NCBI Taxonomy" id="319348"/>
    <lineage>
        <taxon>Eukaryota</taxon>
        <taxon>Metazoa</taxon>
        <taxon>Ecdysozoa</taxon>
        <taxon>Arthropoda</taxon>
        <taxon>Hexapoda</taxon>
        <taxon>Insecta</taxon>
        <taxon>Pterygota</taxon>
        <taxon>Neoptera</taxon>
        <taxon>Endopterygota</taxon>
        <taxon>Diptera</taxon>
        <taxon>Nematocera</taxon>
        <taxon>Chironomoidea</taxon>
        <taxon>Chironomidae</taxon>
        <taxon>Chironominae</taxon>
        <taxon>Polypedilum</taxon>
        <taxon>Polypedilum</taxon>
    </lineage>
</organism>
<dbReference type="PROSITE" id="PS50865">
    <property type="entry name" value="ZF_MYND_2"/>
    <property type="match status" value="1"/>
</dbReference>
<evidence type="ECO:0000256" key="4">
    <source>
        <dbReference type="PROSITE-ProRule" id="PRU00134"/>
    </source>
</evidence>